<dbReference type="Proteomes" id="UP001642540">
    <property type="component" value="Unassembled WGS sequence"/>
</dbReference>
<dbReference type="EMBL" id="CAXLJM020000164">
    <property type="protein sequence ID" value="CAL8146135.1"/>
    <property type="molecule type" value="Genomic_DNA"/>
</dbReference>
<feature type="transmembrane region" description="Helical" evidence="1">
    <location>
        <begin position="399"/>
        <end position="420"/>
    </location>
</feature>
<reference evidence="2 3" key="1">
    <citation type="submission" date="2024-08" db="EMBL/GenBank/DDBJ databases">
        <authorList>
            <person name="Cucini C."/>
            <person name="Frati F."/>
        </authorList>
    </citation>
    <scope>NUCLEOTIDE SEQUENCE [LARGE SCALE GENOMIC DNA]</scope>
</reference>
<feature type="transmembrane region" description="Helical" evidence="1">
    <location>
        <begin position="373"/>
        <end position="393"/>
    </location>
</feature>
<name>A0ABP1S811_9HEXA</name>
<keyword evidence="1" id="KW-0472">Membrane</keyword>
<feature type="transmembrane region" description="Helical" evidence="1">
    <location>
        <begin position="345"/>
        <end position="366"/>
    </location>
</feature>
<organism evidence="2 3">
    <name type="scientific">Orchesella dallaii</name>
    <dbReference type="NCBI Taxonomy" id="48710"/>
    <lineage>
        <taxon>Eukaryota</taxon>
        <taxon>Metazoa</taxon>
        <taxon>Ecdysozoa</taxon>
        <taxon>Arthropoda</taxon>
        <taxon>Hexapoda</taxon>
        <taxon>Collembola</taxon>
        <taxon>Entomobryomorpha</taxon>
        <taxon>Entomobryoidea</taxon>
        <taxon>Orchesellidae</taxon>
        <taxon>Orchesellinae</taxon>
        <taxon>Orchesella</taxon>
    </lineage>
</organism>
<keyword evidence="3" id="KW-1185">Reference proteome</keyword>
<feature type="transmembrane region" description="Helical" evidence="1">
    <location>
        <begin position="637"/>
        <end position="658"/>
    </location>
</feature>
<sequence>MGKSTNYISNPVPYLFHQHNPKSRVNKLQPGEIFSSFRHWTTCHSISFVLHNLDENVATLNEEQRILNNAYSKLGFKKAHDCLPFGQFCSSALPEYFGQKFFALFSATIFYILPASSVYQQNKFKHNFYLMYENHALQIPFKIIYPIVEVSKFEYVFGSNCVSITFMCKFCYSKRLEFESVHALLVSGYPFQDYRYVCPSLNLGNNYRYALSDLYFDATKDGINFTYFKLITGTTDDYILESTNISRIKGIQYAKSARNVLNINPKLDEIILSILLERMPKENENLEWAKLSLMPAVGAVSVTNWRVGLSTVPMESRSFNFISCDGKKSQIIHPFAYLEPFEARVWLALIIAILATFLLVHSCNYLENFNTKISSWTIVLYVVAIMLNTSFKINTTQKYLTLGGVLAVWLLTSIIISNAYKGDNFSKTTVPLWGSQMETLDEMRDFTIFTTNTCSDNYISLFGCTNISGDAAAWFLTVFGLNAVKLFGEQNYDKYVTNISELLGPKDVISFSDKQLGQMLLKIKPVFINSVDGIINYIGQCQKTAFIEENRDIQMIITKYHKRCNEHLYVGKEKLFMKTTVWNIQENGGYYMKRRMRYLESSGIHQFWKELMDYTAELVQNVPCPKKGDLRLSLTSNIILIFYAVLFLCLISFIALIVECCLNKILK</sequence>
<comment type="caution">
    <text evidence="2">The sequence shown here is derived from an EMBL/GenBank/DDBJ whole genome shotgun (WGS) entry which is preliminary data.</text>
</comment>
<accession>A0ABP1S811</accession>
<gene>
    <name evidence="2" type="ORF">ODALV1_LOCUS30715</name>
</gene>
<keyword evidence="1" id="KW-1133">Transmembrane helix</keyword>
<dbReference type="Gene3D" id="1.10.287.70">
    <property type="match status" value="1"/>
</dbReference>
<protein>
    <submittedName>
        <fullName evidence="2">Uncharacterized protein</fullName>
    </submittedName>
</protein>
<evidence type="ECO:0000313" key="2">
    <source>
        <dbReference type="EMBL" id="CAL8146135.1"/>
    </source>
</evidence>
<keyword evidence="1" id="KW-0812">Transmembrane</keyword>
<evidence type="ECO:0000256" key="1">
    <source>
        <dbReference type="SAM" id="Phobius"/>
    </source>
</evidence>
<evidence type="ECO:0000313" key="3">
    <source>
        <dbReference type="Proteomes" id="UP001642540"/>
    </source>
</evidence>
<proteinExistence type="predicted"/>